<dbReference type="AlphaFoldDB" id="A0A6M1RSJ5"/>
<dbReference type="Pfam" id="PF02464">
    <property type="entry name" value="CinA"/>
    <property type="match status" value="1"/>
</dbReference>
<dbReference type="InterPro" id="IPR036425">
    <property type="entry name" value="MoaB/Mog-like_dom_sf"/>
</dbReference>
<evidence type="ECO:0000259" key="2">
    <source>
        <dbReference type="SMART" id="SM00852"/>
    </source>
</evidence>
<dbReference type="SUPFAM" id="SSF142433">
    <property type="entry name" value="CinA-like"/>
    <property type="match status" value="1"/>
</dbReference>
<dbReference type="SMART" id="SM00852">
    <property type="entry name" value="MoCF_biosynth"/>
    <property type="match status" value="1"/>
</dbReference>
<keyword evidence="4" id="KW-1185">Reference proteome</keyword>
<dbReference type="HAMAP" id="MF_00226_B">
    <property type="entry name" value="CinA_B"/>
    <property type="match status" value="1"/>
</dbReference>
<dbReference type="SUPFAM" id="SSF53218">
    <property type="entry name" value="Molybdenum cofactor biosynthesis proteins"/>
    <property type="match status" value="1"/>
</dbReference>
<dbReference type="Pfam" id="PF00994">
    <property type="entry name" value="MoCF_biosynth"/>
    <property type="match status" value="1"/>
</dbReference>
<accession>A0A6M1RSJ5</accession>
<dbReference type="Pfam" id="PF18146">
    <property type="entry name" value="CinA_KH"/>
    <property type="match status" value="1"/>
</dbReference>
<dbReference type="Gene3D" id="3.90.950.20">
    <property type="entry name" value="CinA-like"/>
    <property type="match status" value="1"/>
</dbReference>
<proteinExistence type="inferred from homology"/>
<dbReference type="InterPro" id="IPR001453">
    <property type="entry name" value="MoaB/Mog_dom"/>
</dbReference>
<dbReference type="InterPro" id="IPR050101">
    <property type="entry name" value="CinA"/>
</dbReference>
<evidence type="ECO:0000256" key="1">
    <source>
        <dbReference type="HAMAP-Rule" id="MF_00226"/>
    </source>
</evidence>
<dbReference type="PANTHER" id="PTHR13939:SF0">
    <property type="entry name" value="NMN AMIDOHYDROLASE-LIKE PROTEIN YFAY"/>
    <property type="match status" value="1"/>
</dbReference>
<evidence type="ECO:0000313" key="4">
    <source>
        <dbReference type="Proteomes" id="UP000477311"/>
    </source>
</evidence>
<dbReference type="InterPro" id="IPR008136">
    <property type="entry name" value="CinA_C"/>
</dbReference>
<dbReference type="PIRSF" id="PIRSF006728">
    <property type="entry name" value="CinA"/>
    <property type="match status" value="1"/>
</dbReference>
<dbReference type="NCBIfam" id="TIGR00199">
    <property type="entry name" value="PncC_domain"/>
    <property type="match status" value="1"/>
</dbReference>
<feature type="domain" description="MoaB/Mog" evidence="2">
    <location>
        <begin position="4"/>
        <end position="188"/>
    </location>
</feature>
<dbReference type="Proteomes" id="UP000477311">
    <property type="component" value="Unassembled WGS sequence"/>
</dbReference>
<organism evidence="3 4">
    <name type="scientific">Limisphaera ngatamarikiensis</name>
    <dbReference type="NCBI Taxonomy" id="1324935"/>
    <lineage>
        <taxon>Bacteria</taxon>
        <taxon>Pseudomonadati</taxon>
        <taxon>Verrucomicrobiota</taxon>
        <taxon>Verrucomicrobiia</taxon>
        <taxon>Limisphaerales</taxon>
        <taxon>Limisphaeraceae</taxon>
        <taxon>Limisphaera</taxon>
    </lineage>
</organism>
<dbReference type="NCBIfam" id="TIGR00200">
    <property type="entry name" value="cinA_nterm"/>
    <property type="match status" value="1"/>
</dbReference>
<comment type="caution">
    <text evidence="3">The sequence shown here is derived from an EMBL/GenBank/DDBJ whole genome shotgun (WGS) entry which is preliminary data.</text>
</comment>
<dbReference type="Gene3D" id="3.30.70.2860">
    <property type="match status" value="1"/>
</dbReference>
<dbReference type="InterPro" id="IPR036653">
    <property type="entry name" value="CinA-like_C"/>
</dbReference>
<comment type="similarity">
    <text evidence="1">Belongs to the CinA family.</text>
</comment>
<dbReference type="InterPro" id="IPR041424">
    <property type="entry name" value="CinA_KH"/>
</dbReference>
<evidence type="ECO:0000313" key="3">
    <source>
        <dbReference type="EMBL" id="NGO40479.1"/>
    </source>
</evidence>
<name>A0A6M1RSJ5_9BACT</name>
<dbReference type="CDD" id="cd00885">
    <property type="entry name" value="cinA"/>
    <property type="match status" value="1"/>
</dbReference>
<reference evidence="3 4" key="1">
    <citation type="submission" date="2020-02" db="EMBL/GenBank/DDBJ databases">
        <title>Draft genome sequence of Limisphaera ngatamarikiensis NGM72.4T, a thermophilic Verrucomicrobia grouped in subdivision 3.</title>
        <authorList>
            <person name="Carere C.R."/>
            <person name="Steen J."/>
            <person name="Hugenholtz P."/>
            <person name="Stott M.B."/>
        </authorList>
    </citation>
    <scope>NUCLEOTIDE SEQUENCE [LARGE SCALE GENOMIC DNA]</scope>
    <source>
        <strain evidence="3 4">NGM72.4</strain>
    </source>
</reference>
<sequence>MRVELVQTGTELLTGARLNLHAQWLSERLTSMGYEVVRQTVVADAAGAICEAVAGALGRVRLVVVTGGLGPTSDDRTREEIAQLLGRRLVEDTQVLRRLEAFYAARNRVMPERARVQALVPEGAVVLENRWGTAPGLALEVSPEVRAGLGEGKGPVRAEGTGWLVLLPGPTREMRPMFEERVVPLLAKVLPVEEEWASVVLRTVGLPESVVEARVTAVLEGGGGSGVEVGYCAHAGEVDVRLVARGPGARERVGRAEHRVRLELGQAVYGAGEVTLEAVVLEMLRARAETVAVAESCTGGCVAHRLTNVPGASASFVAGWVTYSNESKVRGLGVTPAALAAHGAVSAEVAKQMAEGARRMAGSTHGLAITGIAGPTGGSAEKPVGTVFLAYAGPGGTEVERRFHPIDRVSFKEVTATYALDLLRRALLRGAGTD</sequence>
<dbReference type="InterPro" id="IPR008135">
    <property type="entry name" value="Competence-induced_CinA"/>
</dbReference>
<dbReference type="PANTHER" id="PTHR13939">
    <property type="entry name" value="NICOTINAMIDE-NUCLEOTIDE AMIDOHYDROLASE PNCC"/>
    <property type="match status" value="1"/>
</dbReference>
<gene>
    <name evidence="3" type="ORF">G4L39_13910</name>
</gene>
<dbReference type="Gene3D" id="3.40.980.10">
    <property type="entry name" value="MoaB/Mog-like domain"/>
    <property type="match status" value="1"/>
</dbReference>
<dbReference type="EMBL" id="JAAKYA010000095">
    <property type="protein sequence ID" value="NGO40479.1"/>
    <property type="molecule type" value="Genomic_DNA"/>
</dbReference>
<protein>
    <recommendedName>
        <fullName evidence="1">CinA-like protein</fullName>
    </recommendedName>
</protein>
<dbReference type="NCBIfam" id="NF001813">
    <property type="entry name" value="PRK00549.1"/>
    <property type="match status" value="1"/>
</dbReference>